<evidence type="ECO:0000256" key="1">
    <source>
        <dbReference type="ARBA" id="ARBA00022603"/>
    </source>
</evidence>
<dbReference type="EMBL" id="KZ308248">
    <property type="protein sequence ID" value="KAG8225697.1"/>
    <property type="molecule type" value="Genomic_DNA"/>
</dbReference>
<dbReference type="GO" id="GO:0032259">
    <property type="term" value="P:methylation"/>
    <property type="evidence" value="ECO:0007669"/>
    <property type="project" value="UniProtKB-KW"/>
</dbReference>
<keyword evidence="5" id="KW-1185">Reference proteome</keyword>
<evidence type="ECO:0000256" key="3">
    <source>
        <dbReference type="ARBA" id="ARBA00022691"/>
    </source>
</evidence>
<comment type="caution">
    <text evidence="4">The sequence shown here is derived from an EMBL/GenBank/DDBJ whole genome shotgun (WGS) entry which is preliminary data.</text>
</comment>
<name>A0A8K0NXU4_LADFU</name>
<dbReference type="Gene3D" id="6.10.140.2220">
    <property type="match status" value="1"/>
</dbReference>
<feature type="non-terminal residue" evidence="4">
    <location>
        <position position="297"/>
    </location>
</feature>
<dbReference type="PANTHER" id="PTHR46165">
    <property type="entry name" value="SET AND MYND DOMAIN-CONTAINING PROTEIN 4"/>
    <property type="match status" value="1"/>
</dbReference>
<dbReference type="InterPro" id="IPR052097">
    <property type="entry name" value="SET-MYND_domain_protein"/>
</dbReference>
<dbReference type="Gene3D" id="1.25.40.10">
    <property type="entry name" value="Tetratricopeptide repeat domain"/>
    <property type="match status" value="1"/>
</dbReference>
<proteinExistence type="predicted"/>
<evidence type="ECO:0000313" key="4">
    <source>
        <dbReference type="EMBL" id="KAG8225697.1"/>
    </source>
</evidence>
<organism evidence="4 5">
    <name type="scientific">Ladona fulva</name>
    <name type="common">Scarce chaser dragonfly</name>
    <name type="synonym">Libellula fulva</name>
    <dbReference type="NCBI Taxonomy" id="123851"/>
    <lineage>
        <taxon>Eukaryota</taxon>
        <taxon>Metazoa</taxon>
        <taxon>Ecdysozoa</taxon>
        <taxon>Arthropoda</taxon>
        <taxon>Hexapoda</taxon>
        <taxon>Insecta</taxon>
        <taxon>Pterygota</taxon>
        <taxon>Palaeoptera</taxon>
        <taxon>Odonata</taxon>
        <taxon>Epiprocta</taxon>
        <taxon>Anisoptera</taxon>
        <taxon>Libelluloidea</taxon>
        <taxon>Libellulidae</taxon>
        <taxon>Ladona</taxon>
    </lineage>
</organism>
<dbReference type="GO" id="GO:0005634">
    <property type="term" value="C:nucleus"/>
    <property type="evidence" value="ECO:0007669"/>
    <property type="project" value="TreeGrafter"/>
</dbReference>
<dbReference type="Gene3D" id="2.170.270.10">
    <property type="entry name" value="SET domain"/>
    <property type="match status" value="1"/>
</dbReference>
<dbReference type="PANTHER" id="PTHR46165:SF7">
    <property type="entry name" value="SET AND MYND DOMAIN-CONTAINING PROTEIN 4"/>
    <property type="match status" value="1"/>
</dbReference>
<dbReference type="GO" id="GO:0005737">
    <property type="term" value="C:cytoplasm"/>
    <property type="evidence" value="ECO:0007669"/>
    <property type="project" value="TreeGrafter"/>
</dbReference>
<keyword evidence="3" id="KW-0949">S-adenosyl-L-methionine</keyword>
<dbReference type="OrthoDB" id="5945798at2759"/>
<dbReference type="Proteomes" id="UP000792457">
    <property type="component" value="Unassembled WGS sequence"/>
</dbReference>
<dbReference type="SUPFAM" id="SSF48452">
    <property type="entry name" value="TPR-like"/>
    <property type="match status" value="1"/>
</dbReference>
<dbReference type="GO" id="GO:0008168">
    <property type="term" value="F:methyltransferase activity"/>
    <property type="evidence" value="ECO:0007669"/>
    <property type="project" value="UniProtKB-KW"/>
</dbReference>
<evidence type="ECO:0000256" key="2">
    <source>
        <dbReference type="ARBA" id="ARBA00022679"/>
    </source>
</evidence>
<evidence type="ECO:0000313" key="5">
    <source>
        <dbReference type="Proteomes" id="UP000792457"/>
    </source>
</evidence>
<sequence length="297" mass="32840">MDDYSSLYDCFYEAIFREIRKSEVQKLLGEKKTDRERVELLLTLPSAKNLSIPDSFEGKSTLKSDRLLGEAVENGALSDLYNMAILTAPEFSTAMASGFVARAEALLREGDPVSARLDAERALHLEDLLEPEEFFSAYQTIGCALCMSEEWELAAKYLEEAVQKLRLTKMDNASKAGIVGKLVPLLKKARKSAGEMKSVKEFNLKSGVKVSDRTHKLPQVSHGVNPAIPAASVSAKYSHTEEKGRHLIAATNMKAGDIVIVEDAYSWSTQKETALKSHCLHCLRRARAPIPCKKCST</sequence>
<dbReference type="GO" id="GO:0042826">
    <property type="term" value="F:histone deacetylase binding"/>
    <property type="evidence" value="ECO:0007669"/>
    <property type="project" value="TreeGrafter"/>
</dbReference>
<dbReference type="InterPro" id="IPR046341">
    <property type="entry name" value="SET_dom_sf"/>
</dbReference>
<gene>
    <name evidence="4" type="ORF">J437_LFUL001730</name>
</gene>
<dbReference type="AlphaFoldDB" id="A0A8K0NXU4"/>
<protein>
    <submittedName>
        <fullName evidence="4">Uncharacterized protein</fullName>
    </submittedName>
</protein>
<dbReference type="InterPro" id="IPR011990">
    <property type="entry name" value="TPR-like_helical_dom_sf"/>
</dbReference>
<reference evidence="4" key="2">
    <citation type="submission" date="2017-10" db="EMBL/GenBank/DDBJ databases">
        <title>Ladona fulva Genome sequencing and assembly.</title>
        <authorList>
            <person name="Murali S."/>
            <person name="Richards S."/>
            <person name="Bandaranaike D."/>
            <person name="Bellair M."/>
            <person name="Blankenburg K."/>
            <person name="Chao H."/>
            <person name="Dinh H."/>
            <person name="Doddapaneni H."/>
            <person name="Dugan-Rocha S."/>
            <person name="Elkadiri S."/>
            <person name="Gnanaolivu R."/>
            <person name="Hernandez B."/>
            <person name="Skinner E."/>
            <person name="Javaid M."/>
            <person name="Lee S."/>
            <person name="Li M."/>
            <person name="Ming W."/>
            <person name="Munidasa M."/>
            <person name="Muniz J."/>
            <person name="Nguyen L."/>
            <person name="Hughes D."/>
            <person name="Osuji N."/>
            <person name="Pu L.-L."/>
            <person name="Puazo M."/>
            <person name="Qu C."/>
            <person name="Quiroz J."/>
            <person name="Raj R."/>
            <person name="Weissenberger G."/>
            <person name="Xin Y."/>
            <person name="Zou X."/>
            <person name="Han Y."/>
            <person name="Worley K."/>
            <person name="Muzny D."/>
            <person name="Gibbs R."/>
        </authorList>
    </citation>
    <scope>NUCLEOTIDE SEQUENCE</scope>
    <source>
        <strain evidence="4">Sampled in the wild</strain>
    </source>
</reference>
<reference evidence="4" key="1">
    <citation type="submission" date="2013-04" db="EMBL/GenBank/DDBJ databases">
        <authorList>
            <person name="Qu J."/>
            <person name="Murali S.C."/>
            <person name="Bandaranaike D."/>
            <person name="Bellair M."/>
            <person name="Blankenburg K."/>
            <person name="Chao H."/>
            <person name="Dinh H."/>
            <person name="Doddapaneni H."/>
            <person name="Downs B."/>
            <person name="Dugan-Rocha S."/>
            <person name="Elkadiri S."/>
            <person name="Gnanaolivu R.D."/>
            <person name="Hernandez B."/>
            <person name="Javaid M."/>
            <person name="Jayaseelan J.C."/>
            <person name="Lee S."/>
            <person name="Li M."/>
            <person name="Ming W."/>
            <person name="Munidasa M."/>
            <person name="Muniz J."/>
            <person name="Nguyen L."/>
            <person name="Ongeri F."/>
            <person name="Osuji N."/>
            <person name="Pu L.-L."/>
            <person name="Puazo M."/>
            <person name="Qu C."/>
            <person name="Quiroz J."/>
            <person name="Raj R."/>
            <person name="Weissenberger G."/>
            <person name="Xin Y."/>
            <person name="Zou X."/>
            <person name="Han Y."/>
            <person name="Richards S."/>
            <person name="Worley K."/>
            <person name="Muzny D."/>
            <person name="Gibbs R."/>
        </authorList>
    </citation>
    <scope>NUCLEOTIDE SEQUENCE</scope>
    <source>
        <strain evidence="4">Sampled in the wild</strain>
    </source>
</reference>
<accession>A0A8K0NXU4</accession>
<keyword evidence="1" id="KW-0489">Methyltransferase</keyword>
<keyword evidence="2" id="KW-0808">Transferase</keyword>